<evidence type="ECO:0000313" key="8">
    <source>
        <dbReference type="Proteomes" id="UP001634747"/>
    </source>
</evidence>
<comment type="caution">
    <text evidence="7">The sequence shown here is derived from an EMBL/GenBank/DDBJ whole genome shotgun (WGS) entry which is preliminary data.</text>
</comment>
<dbReference type="EMBL" id="JBJYXY010000001">
    <property type="protein sequence ID" value="MFN2974581.1"/>
    <property type="molecule type" value="Genomic_DNA"/>
</dbReference>
<evidence type="ECO:0000256" key="4">
    <source>
        <dbReference type="ARBA" id="ARBA00022989"/>
    </source>
</evidence>
<protein>
    <submittedName>
        <fullName evidence="7">Lipopolysaccharide biosynthesis protein</fullName>
    </submittedName>
</protein>
<evidence type="ECO:0000256" key="6">
    <source>
        <dbReference type="SAM" id="Phobius"/>
    </source>
</evidence>
<keyword evidence="5 6" id="KW-0472">Membrane</keyword>
<organism evidence="7 8">
    <name type="scientific">Terriglobus aquaticus</name>
    <dbReference type="NCBI Taxonomy" id="940139"/>
    <lineage>
        <taxon>Bacteria</taxon>
        <taxon>Pseudomonadati</taxon>
        <taxon>Acidobacteriota</taxon>
        <taxon>Terriglobia</taxon>
        <taxon>Terriglobales</taxon>
        <taxon>Acidobacteriaceae</taxon>
        <taxon>Terriglobus</taxon>
    </lineage>
</organism>
<feature type="transmembrane region" description="Helical" evidence="6">
    <location>
        <begin position="337"/>
        <end position="360"/>
    </location>
</feature>
<feature type="transmembrane region" description="Helical" evidence="6">
    <location>
        <begin position="428"/>
        <end position="447"/>
    </location>
</feature>
<dbReference type="PANTHER" id="PTHR30250:SF11">
    <property type="entry name" value="O-ANTIGEN TRANSPORTER-RELATED"/>
    <property type="match status" value="1"/>
</dbReference>
<dbReference type="Pfam" id="PF01943">
    <property type="entry name" value="Polysacc_synt"/>
    <property type="match status" value="1"/>
</dbReference>
<evidence type="ECO:0000256" key="1">
    <source>
        <dbReference type="ARBA" id="ARBA00004651"/>
    </source>
</evidence>
<evidence type="ECO:0000256" key="3">
    <source>
        <dbReference type="ARBA" id="ARBA00022692"/>
    </source>
</evidence>
<evidence type="ECO:0000313" key="7">
    <source>
        <dbReference type="EMBL" id="MFN2974581.1"/>
    </source>
</evidence>
<dbReference type="Proteomes" id="UP001634747">
    <property type="component" value="Unassembled WGS sequence"/>
</dbReference>
<name>A0ABW9KFV7_9BACT</name>
<feature type="transmembrane region" description="Helical" evidence="6">
    <location>
        <begin position="124"/>
        <end position="146"/>
    </location>
</feature>
<sequence>MDTTTGSIAHAIQVEESAELPLPALAIPETPSNAPTGRVTRLVALVRNRLSYALGDQVVYSFGNMVVAALLSRHAGPRTFGMYILTQRTLDILIQLCNTLSWAPFTFNLPSTAAHRMARYRGSVLLQQVIASMLCLPLMALAARWASTPGRGVYYGTFHPLIVTGGIILFREFNRRMYFADMRMREAFWTEVATVALQIAGVEFCFRTGHLDVPHTLWALANGAGIVGLWWLARELRSVSLSLRDLVRDTALNFRLGRWLLGSNFVFVASNQANPWILSAVFGGSSVGAYAVCESIVNIPRVALVSLQNVFAPVLARAYAEGGKPMLRQRVSRIDRMLTLGSVVAAIGITAFGPFAARVIFGKSIPAEARTILFFLGLNFVAFAATMAQGYALSAIDRAGSTLLANLVGLVAQAAAAFLLVSRFGVPGAAAALCLGSVVVLFVRQVFYNREISPALGAAS</sequence>
<proteinExistence type="predicted"/>
<dbReference type="RefSeq" id="WP_263413856.1">
    <property type="nucleotide sequence ID" value="NZ_BAABBH010000001.1"/>
</dbReference>
<keyword evidence="3 6" id="KW-0812">Transmembrane</keyword>
<reference evidence="7 8" key="1">
    <citation type="submission" date="2024-12" db="EMBL/GenBank/DDBJ databases">
        <authorList>
            <person name="Lee Y."/>
        </authorList>
    </citation>
    <scope>NUCLEOTIDE SEQUENCE [LARGE SCALE GENOMIC DNA]</scope>
    <source>
        <strain evidence="7 8">03SUJ4</strain>
    </source>
</reference>
<dbReference type="InterPro" id="IPR002797">
    <property type="entry name" value="Polysacc_synth"/>
</dbReference>
<keyword evidence="4 6" id="KW-1133">Transmembrane helix</keyword>
<keyword evidence="8" id="KW-1185">Reference proteome</keyword>
<evidence type="ECO:0000256" key="2">
    <source>
        <dbReference type="ARBA" id="ARBA00022475"/>
    </source>
</evidence>
<feature type="transmembrane region" description="Helical" evidence="6">
    <location>
        <begin position="372"/>
        <end position="391"/>
    </location>
</feature>
<feature type="transmembrane region" description="Helical" evidence="6">
    <location>
        <begin position="152"/>
        <end position="170"/>
    </location>
</feature>
<keyword evidence="2" id="KW-1003">Cell membrane</keyword>
<comment type="subcellular location">
    <subcellularLocation>
        <location evidence="1">Cell membrane</location>
        <topology evidence="1">Multi-pass membrane protein</topology>
    </subcellularLocation>
</comment>
<dbReference type="InterPro" id="IPR050833">
    <property type="entry name" value="Poly_Biosynth_Transport"/>
</dbReference>
<evidence type="ECO:0000256" key="5">
    <source>
        <dbReference type="ARBA" id="ARBA00023136"/>
    </source>
</evidence>
<gene>
    <name evidence="7" type="ORF">ACK2TP_02270</name>
</gene>
<feature type="transmembrane region" description="Helical" evidence="6">
    <location>
        <begin position="403"/>
        <end position="422"/>
    </location>
</feature>
<dbReference type="PANTHER" id="PTHR30250">
    <property type="entry name" value="PST FAMILY PREDICTED COLANIC ACID TRANSPORTER"/>
    <property type="match status" value="1"/>
</dbReference>
<accession>A0ABW9KFV7</accession>